<dbReference type="Proteomes" id="UP001302676">
    <property type="component" value="Unassembled WGS sequence"/>
</dbReference>
<reference evidence="1" key="1">
    <citation type="journal article" date="2023" name="Mol. Phylogenet. Evol.">
        <title>Genome-scale phylogeny and comparative genomics of the fungal order Sordariales.</title>
        <authorList>
            <person name="Hensen N."/>
            <person name="Bonometti L."/>
            <person name="Westerberg I."/>
            <person name="Brannstrom I.O."/>
            <person name="Guillou S."/>
            <person name="Cros-Aarteil S."/>
            <person name="Calhoun S."/>
            <person name="Haridas S."/>
            <person name="Kuo A."/>
            <person name="Mondo S."/>
            <person name="Pangilinan J."/>
            <person name="Riley R."/>
            <person name="LaButti K."/>
            <person name="Andreopoulos B."/>
            <person name="Lipzen A."/>
            <person name="Chen C."/>
            <person name="Yan M."/>
            <person name="Daum C."/>
            <person name="Ng V."/>
            <person name="Clum A."/>
            <person name="Steindorff A."/>
            <person name="Ohm R.A."/>
            <person name="Martin F."/>
            <person name="Silar P."/>
            <person name="Natvig D.O."/>
            <person name="Lalanne C."/>
            <person name="Gautier V."/>
            <person name="Ament-Velasquez S.L."/>
            <person name="Kruys A."/>
            <person name="Hutchinson M.I."/>
            <person name="Powell A.J."/>
            <person name="Barry K."/>
            <person name="Miller A.N."/>
            <person name="Grigoriev I.V."/>
            <person name="Debuchy R."/>
            <person name="Gladieux P."/>
            <person name="Hiltunen Thoren M."/>
            <person name="Johannesson H."/>
        </authorList>
    </citation>
    <scope>NUCLEOTIDE SEQUENCE</scope>
    <source>
        <strain evidence="1">CBS 141.50</strain>
    </source>
</reference>
<organism evidence="1 2">
    <name type="scientific">Dichotomopilus funicola</name>
    <dbReference type="NCBI Taxonomy" id="1934379"/>
    <lineage>
        <taxon>Eukaryota</taxon>
        <taxon>Fungi</taxon>
        <taxon>Dikarya</taxon>
        <taxon>Ascomycota</taxon>
        <taxon>Pezizomycotina</taxon>
        <taxon>Sordariomycetes</taxon>
        <taxon>Sordariomycetidae</taxon>
        <taxon>Sordariales</taxon>
        <taxon>Chaetomiaceae</taxon>
        <taxon>Dichotomopilus</taxon>
    </lineage>
</organism>
<dbReference type="AlphaFoldDB" id="A0AAN6V5H2"/>
<dbReference type="GeneID" id="87820008"/>
<comment type="caution">
    <text evidence="1">The sequence shown here is derived from an EMBL/GenBank/DDBJ whole genome shotgun (WGS) entry which is preliminary data.</text>
</comment>
<protein>
    <submittedName>
        <fullName evidence="1">Uncharacterized protein</fullName>
    </submittedName>
</protein>
<reference evidence="1" key="2">
    <citation type="submission" date="2023-05" db="EMBL/GenBank/DDBJ databases">
        <authorList>
            <consortium name="Lawrence Berkeley National Laboratory"/>
            <person name="Steindorff A."/>
            <person name="Hensen N."/>
            <person name="Bonometti L."/>
            <person name="Westerberg I."/>
            <person name="Brannstrom I.O."/>
            <person name="Guillou S."/>
            <person name="Cros-Aarteil S."/>
            <person name="Calhoun S."/>
            <person name="Haridas S."/>
            <person name="Kuo A."/>
            <person name="Mondo S."/>
            <person name="Pangilinan J."/>
            <person name="Riley R."/>
            <person name="Labutti K."/>
            <person name="Andreopoulos B."/>
            <person name="Lipzen A."/>
            <person name="Chen C."/>
            <person name="Yanf M."/>
            <person name="Daum C."/>
            <person name="Ng V."/>
            <person name="Clum A."/>
            <person name="Ohm R."/>
            <person name="Martin F."/>
            <person name="Silar P."/>
            <person name="Natvig D."/>
            <person name="Lalanne C."/>
            <person name="Gautier V."/>
            <person name="Ament-Velasquez S.L."/>
            <person name="Kruys A."/>
            <person name="Hutchinson M.I."/>
            <person name="Powell A.J."/>
            <person name="Barry K."/>
            <person name="Miller A.N."/>
            <person name="Grigoriev I.V."/>
            <person name="Debuchy R."/>
            <person name="Gladieux P."/>
            <person name="Thoren M.H."/>
            <person name="Johannesson H."/>
        </authorList>
    </citation>
    <scope>NUCLEOTIDE SEQUENCE</scope>
    <source>
        <strain evidence="1">CBS 141.50</strain>
    </source>
</reference>
<dbReference type="InterPro" id="IPR025213">
    <property type="entry name" value="Sim4_Fta2"/>
</dbReference>
<name>A0AAN6V5H2_9PEZI</name>
<keyword evidence="2" id="KW-1185">Reference proteome</keyword>
<evidence type="ECO:0000313" key="1">
    <source>
        <dbReference type="EMBL" id="KAK4145150.1"/>
    </source>
</evidence>
<dbReference type="RefSeq" id="XP_062638521.1">
    <property type="nucleotide sequence ID" value="XM_062783395.1"/>
</dbReference>
<dbReference type="EMBL" id="MU853571">
    <property type="protein sequence ID" value="KAK4145150.1"/>
    <property type="molecule type" value="Genomic_DNA"/>
</dbReference>
<evidence type="ECO:0000313" key="2">
    <source>
        <dbReference type="Proteomes" id="UP001302676"/>
    </source>
</evidence>
<sequence>MYPDWPRSREDLVPLPQCDGPKLNPFKFDGNPSIEFLDYLGEGLHAHVFKVRMDNQIYALKLFRFLYDDAWMGPPDYESTADPEDRELMSAFYDYSEPFNCECRAFGRLQEAGHEDLSIQAPGRMEMRSRFLGRDGRVPPIRGIVKEFGHAPEEEDVQPADFRKILHDIPLFQQLGIFYLDVAARQIVSGKFSDLSTAITVPHFVITPELNPQLTPDMREALETETFRLTLDDYRTFDEVVDDWNQRHADQKGAVSVRAFPGGSGTPKLRTRVSRGQSAQDRVFTFIGT</sequence>
<dbReference type="Pfam" id="PF13095">
    <property type="entry name" value="FTA2"/>
    <property type="match status" value="1"/>
</dbReference>
<proteinExistence type="predicted"/>
<gene>
    <name evidence="1" type="ORF">C8A04DRAFT_36070</name>
</gene>
<accession>A0AAN6V5H2</accession>